<evidence type="ECO:0000256" key="1">
    <source>
        <dbReference type="ARBA" id="ARBA00023002"/>
    </source>
</evidence>
<dbReference type="GO" id="GO:0019592">
    <property type="term" value="P:mannitol catabolic process"/>
    <property type="evidence" value="ECO:0007669"/>
    <property type="project" value="TreeGrafter"/>
</dbReference>
<dbReference type="EMBL" id="QDKG01000001">
    <property type="protein sequence ID" value="PVH26532.1"/>
    <property type="molecule type" value="Genomic_DNA"/>
</dbReference>
<dbReference type="GO" id="GO:0009026">
    <property type="term" value="F:tagaturonate reductase activity"/>
    <property type="evidence" value="ECO:0007669"/>
    <property type="project" value="UniProtKB-EC"/>
</dbReference>
<dbReference type="PANTHER" id="PTHR30524">
    <property type="entry name" value="MANNITOL-1-PHOSPHATE 5-DEHYDROGENASE"/>
    <property type="match status" value="1"/>
</dbReference>
<dbReference type="OrthoDB" id="9768714at2"/>
<gene>
    <name evidence="5" type="ORF">DC487_02650</name>
</gene>
<evidence type="ECO:0000256" key="2">
    <source>
        <dbReference type="ARBA" id="ARBA00023027"/>
    </source>
</evidence>
<keyword evidence="2" id="KW-0520">NAD</keyword>
<dbReference type="GO" id="GO:0005829">
    <property type="term" value="C:cytosol"/>
    <property type="evidence" value="ECO:0007669"/>
    <property type="project" value="TreeGrafter"/>
</dbReference>
<dbReference type="EC" id="1.1.1.58" evidence="5"/>
<dbReference type="PANTHER" id="PTHR30524:SF0">
    <property type="entry name" value="ALTRONATE OXIDOREDUCTASE-RELATED"/>
    <property type="match status" value="1"/>
</dbReference>
<feature type="domain" description="Mannitol dehydrogenase C-terminal" evidence="4">
    <location>
        <begin position="272"/>
        <end position="402"/>
    </location>
</feature>
<dbReference type="AlphaFoldDB" id="A0A2T8HMK3"/>
<dbReference type="Gene3D" id="1.10.1040.10">
    <property type="entry name" value="N-(1-d-carboxylethyl)-l-norvaline Dehydrogenase, domain 2"/>
    <property type="match status" value="1"/>
</dbReference>
<comment type="caution">
    <text evidence="5">The sequence shown here is derived from an EMBL/GenBank/DDBJ whole genome shotgun (WGS) entry which is preliminary data.</text>
</comment>
<dbReference type="NCBIfam" id="NF002969">
    <property type="entry name" value="PRK03643.1"/>
    <property type="match status" value="1"/>
</dbReference>
<dbReference type="InterPro" id="IPR013118">
    <property type="entry name" value="Mannitol_DH_C"/>
</dbReference>
<name>A0A2T8HMK3_9SPHI</name>
<dbReference type="SUPFAM" id="SSF48179">
    <property type="entry name" value="6-phosphogluconate dehydrogenase C-terminal domain-like"/>
    <property type="match status" value="1"/>
</dbReference>
<evidence type="ECO:0000313" key="5">
    <source>
        <dbReference type="EMBL" id="PVH26532.1"/>
    </source>
</evidence>
<dbReference type="GO" id="GO:0008926">
    <property type="term" value="F:mannitol-1-phosphate 5-dehydrogenase activity"/>
    <property type="evidence" value="ECO:0007669"/>
    <property type="project" value="TreeGrafter"/>
</dbReference>
<dbReference type="SUPFAM" id="SSF51735">
    <property type="entry name" value="NAD(P)-binding Rossmann-fold domains"/>
    <property type="match status" value="1"/>
</dbReference>
<dbReference type="Gene3D" id="3.40.50.720">
    <property type="entry name" value="NAD(P)-binding Rossmann-like Domain"/>
    <property type="match status" value="1"/>
</dbReference>
<dbReference type="InterPro" id="IPR000669">
    <property type="entry name" value="Mannitol_DH"/>
</dbReference>
<accession>A0A2T8HMK3</accession>
<dbReference type="Pfam" id="PF01232">
    <property type="entry name" value="Mannitol_dh"/>
    <property type="match status" value="1"/>
</dbReference>
<protein>
    <submittedName>
        <fullName evidence="5">Tagaturonate reductase</fullName>
        <ecNumber evidence="5">1.1.1.58</ecNumber>
    </submittedName>
</protein>
<evidence type="ECO:0000259" key="4">
    <source>
        <dbReference type="Pfam" id="PF08125"/>
    </source>
</evidence>
<evidence type="ECO:0000259" key="3">
    <source>
        <dbReference type="Pfam" id="PF01232"/>
    </source>
</evidence>
<organism evidence="5 6">
    <name type="scientific">Sphingobacterium corticibacter</name>
    <dbReference type="NCBI Taxonomy" id="2171749"/>
    <lineage>
        <taxon>Bacteria</taxon>
        <taxon>Pseudomonadati</taxon>
        <taxon>Bacteroidota</taxon>
        <taxon>Sphingobacteriia</taxon>
        <taxon>Sphingobacteriales</taxon>
        <taxon>Sphingobacteriaceae</taxon>
        <taxon>Sphingobacterium</taxon>
    </lineage>
</organism>
<sequence length="476" mass="54805">MKNLNRKIATKSLLPTKVLQFGSGNFLRGFANYIIDELNDQGFNGGIAVVKNRPGSSMLDLQQQDGIFTLFTEGIKNGEVVQQSRLITCTNTLINPYDSYEAYLDLATEPELKLIVSNTTEAGIYFDPSDAHLENGPHNSFAAKLTALLYKRYVFFNGDPEKGLFILPCELIENNGKVLREIVLQYAALWHLADEFVDWLLNQSRFYNTLVDRIVSGYPKENEAKYATQLDYTDKLITICEPYLFWAIEGDAALAEHFPFHHFRDQIVLVDDLTPYRLRKVRILNGAHTIMAQIGRLQNLETVGNCMQNEFTHNFTLKAIQEEILPTISFPAHNLEQYTEEVLDRFKNPYLRHYLSDIAQNTIVKFKMRLLPAIVDYIRIKHTYPKHLIFTLAALIHINKKEWDSWLLAADPIESDMDSLTKNSSNRSTYDKVVFSFIAKYEFADRYLNKDNFSQPLSHMLEIIDKHGLENGYAKF</sequence>
<dbReference type="InterPro" id="IPR013328">
    <property type="entry name" value="6PGD_dom2"/>
</dbReference>
<dbReference type="Pfam" id="PF08125">
    <property type="entry name" value="Mannitol_dh_C"/>
    <property type="match status" value="1"/>
</dbReference>
<reference evidence="5 6" key="1">
    <citation type="submission" date="2018-04" db="EMBL/GenBank/DDBJ databases">
        <title>Sphingobacterium cortibacter sp. nov.</title>
        <authorList>
            <person name="Li Y."/>
        </authorList>
    </citation>
    <scope>NUCLEOTIDE SEQUENCE [LARGE SCALE GENOMIC DNA]</scope>
    <source>
        <strain evidence="5 6">2c-3</strain>
    </source>
</reference>
<evidence type="ECO:0000313" key="6">
    <source>
        <dbReference type="Proteomes" id="UP000245627"/>
    </source>
</evidence>
<feature type="domain" description="Mannitol dehydrogenase N-terminal" evidence="3">
    <location>
        <begin position="17"/>
        <end position="254"/>
    </location>
</feature>
<keyword evidence="1 5" id="KW-0560">Oxidoreductase</keyword>
<keyword evidence="6" id="KW-1185">Reference proteome</keyword>
<dbReference type="PRINTS" id="PR00084">
    <property type="entry name" value="MTLDHDRGNASE"/>
</dbReference>
<dbReference type="Proteomes" id="UP000245627">
    <property type="component" value="Unassembled WGS sequence"/>
</dbReference>
<dbReference type="InterPro" id="IPR036291">
    <property type="entry name" value="NAD(P)-bd_dom_sf"/>
</dbReference>
<dbReference type="InterPro" id="IPR008927">
    <property type="entry name" value="6-PGluconate_DH-like_C_sf"/>
</dbReference>
<dbReference type="InterPro" id="IPR013131">
    <property type="entry name" value="Mannitol_DH_N"/>
</dbReference>
<dbReference type="RefSeq" id="WP_116774393.1">
    <property type="nucleotide sequence ID" value="NZ_QDKG01000001.1"/>
</dbReference>
<proteinExistence type="predicted"/>